<sequence>MRAGGCAAQQTLSAEAGAVLKHSLGLARRRGHAQVTPLHVAATLLSSRSSLLRRACLRFQPPQHPLHCRALELCFNVALNRLPASPLHHHHPSLSNALVAALKRAQAHQRRGSIEQHDNHNSIPHHQTPLISIKVELEQLVLSILDDPSVSRVMREAGFSSTQIKSNLDEITSSSSSSSVFHCFYSTPNSPPSPPPLTPPQDISYLFHIMSSRRCNAVIITDNPPTAESLISNLISLVDRGDVPEQIKSARVVKFEFSSVPLALMNKEEVDMNVADLKRKVDSYAASGKVIVYVGDLKWAADPGPAVSHLVSEIGKLVAWYSASSLVKVWLMATASYQTYVKCQMKQPPLDALWGLQPLSVPSGGLGLTLTSGGDSRIAFSENSSPVSGRKAMVLKEEGGDDVLTCCQECRLEYEKEASLVSIHQRSFLDKEHLPSWLKPHADKVCLCVCFFCDFDDLDQLRRKYNRQCQNLHQSHLVGRNSHHYLNKSTLFGDSETISFAYPAVRAGASTLPRFRRQQSCHIEFSFSNGSSKHGAGEPNLDSLKRMEDAEVKITLALGSSCIDEAKHERALLRDLLRENLPWQMEAIPLIVEALMSSDDSKFVVFHGNDSVGKRRVALAAAEAVFGSSERLLIVKTRSHEDHITLERGLRDHDGKVVVLVEDAEFADPDLIKFLGDGLETNRDSIFIFATDGDTNGSCTGASPVIRMRLECTLPHQKRKAEWESGGGRGKRRRVETDEVSSNGLDLNVRADEDVGDLSPISSDLTREITMEPPHTSLALLKRIKKRVELNRGSEQDREARGALLAEFERAFNEAGGGSGLEVEEEVLEHVLRGMGLYLNSLFGKWLKDIFQTSLDGIGEREREKVSVRLCLVGEGEKEEGDGFKGTSLPKRILVSYIG</sequence>
<organism evidence="5">
    <name type="scientific">Salvia splendens</name>
    <name type="common">Scarlet sage</name>
    <dbReference type="NCBI Taxonomy" id="180675"/>
    <lineage>
        <taxon>Eukaryota</taxon>
        <taxon>Viridiplantae</taxon>
        <taxon>Streptophyta</taxon>
        <taxon>Embryophyta</taxon>
        <taxon>Tracheophyta</taxon>
        <taxon>Spermatophyta</taxon>
        <taxon>Magnoliopsida</taxon>
        <taxon>eudicotyledons</taxon>
        <taxon>Gunneridae</taxon>
        <taxon>Pentapetalae</taxon>
        <taxon>asterids</taxon>
        <taxon>lamiids</taxon>
        <taxon>Lamiales</taxon>
        <taxon>Lamiaceae</taxon>
        <taxon>Nepetoideae</taxon>
        <taxon>Mentheae</taxon>
        <taxon>Salviinae</taxon>
        <taxon>Salvia</taxon>
        <taxon>Salvia subgen. Calosphace</taxon>
        <taxon>core Calosphace</taxon>
    </lineage>
</organism>
<dbReference type="InterPro" id="IPR004176">
    <property type="entry name" value="Clp_R_N"/>
</dbReference>
<dbReference type="AlphaFoldDB" id="A0A8X8YYE5"/>
<feature type="domain" description="Clp R" evidence="4">
    <location>
        <begin position="8"/>
        <end position="174"/>
    </location>
</feature>
<keyword evidence="6" id="KW-1185">Reference proteome</keyword>
<dbReference type="InterPro" id="IPR036628">
    <property type="entry name" value="Clp_N_dom_sf"/>
</dbReference>
<accession>A0A8X8YYE5</accession>
<reference evidence="5" key="2">
    <citation type="submission" date="2020-08" db="EMBL/GenBank/DDBJ databases">
        <title>Plant Genome Project.</title>
        <authorList>
            <person name="Zhang R.-G."/>
        </authorList>
    </citation>
    <scope>NUCLEOTIDE SEQUENCE</scope>
    <source>
        <strain evidence="5">Huo1</strain>
        <tissue evidence="5">Leaf</tissue>
    </source>
</reference>
<evidence type="ECO:0000256" key="2">
    <source>
        <dbReference type="ARBA" id="ARBA00022737"/>
    </source>
</evidence>
<evidence type="ECO:0000259" key="4">
    <source>
        <dbReference type="PROSITE" id="PS51903"/>
    </source>
</evidence>
<evidence type="ECO:0000313" key="6">
    <source>
        <dbReference type="Proteomes" id="UP000298416"/>
    </source>
</evidence>
<keyword evidence="2 3" id="KW-0677">Repeat</keyword>
<dbReference type="Proteomes" id="UP000298416">
    <property type="component" value="Unassembled WGS sequence"/>
</dbReference>
<dbReference type="InterPro" id="IPR058680">
    <property type="entry name" value="NBD_SMAX1-like"/>
</dbReference>
<dbReference type="PANTHER" id="PTHR43572">
    <property type="entry name" value="CHAPERONE PROTEIN CLPD, CHLOROPLASTIC"/>
    <property type="match status" value="1"/>
</dbReference>
<proteinExistence type="inferred from homology"/>
<dbReference type="Pfam" id="PF02861">
    <property type="entry name" value="Clp_N"/>
    <property type="match status" value="1"/>
</dbReference>
<dbReference type="SUPFAM" id="SSF81923">
    <property type="entry name" value="Double Clp-N motif"/>
    <property type="match status" value="1"/>
</dbReference>
<dbReference type="InterPro" id="IPR027417">
    <property type="entry name" value="P-loop_NTPase"/>
</dbReference>
<gene>
    <name evidence="5" type="ORF">SASPL_153628</name>
</gene>
<protein>
    <recommendedName>
        <fullName evidence="4">Clp R domain-containing protein</fullName>
    </recommendedName>
</protein>
<dbReference type="SUPFAM" id="SSF52540">
    <property type="entry name" value="P-loop containing nucleoside triphosphate hydrolases"/>
    <property type="match status" value="1"/>
</dbReference>
<comment type="caution">
    <text evidence="5">The sequence shown here is derived from an EMBL/GenBank/DDBJ whole genome shotgun (WGS) entry which is preliminary data.</text>
</comment>
<dbReference type="PANTHER" id="PTHR43572:SF3">
    <property type="entry name" value="PROTEIN SMAX1-LIKE 5"/>
    <property type="match status" value="1"/>
</dbReference>
<name>A0A8X8YYE5_SALSN</name>
<dbReference type="Gene3D" id="1.10.1780.10">
    <property type="entry name" value="Clp, N-terminal domain"/>
    <property type="match status" value="1"/>
</dbReference>
<evidence type="ECO:0000256" key="3">
    <source>
        <dbReference type="PROSITE-ProRule" id="PRU01251"/>
    </source>
</evidence>
<evidence type="ECO:0000313" key="5">
    <source>
        <dbReference type="EMBL" id="KAG6384809.1"/>
    </source>
</evidence>
<reference evidence="5" key="1">
    <citation type="submission" date="2018-01" db="EMBL/GenBank/DDBJ databases">
        <authorList>
            <person name="Mao J.F."/>
        </authorList>
    </citation>
    <scope>NUCLEOTIDE SEQUENCE</scope>
    <source>
        <strain evidence="5">Huo1</strain>
        <tissue evidence="5">Leaf</tissue>
    </source>
</reference>
<evidence type="ECO:0000256" key="1">
    <source>
        <dbReference type="ARBA" id="ARBA00008675"/>
    </source>
</evidence>
<dbReference type="PROSITE" id="PS51903">
    <property type="entry name" value="CLP_R"/>
    <property type="match status" value="1"/>
</dbReference>
<dbReference type="InterPro" id="IPR051650">
    <property type="entry name" value="SL_signaling_regulator"/>
</dbReference>
<dbReference type="Pfam" id="PF23569">
    <property type="entry name" value="NBD_SMAX1"/>
    <property type="match status" value="1"/>
</dbReference>
<dbReference type="EMBL" id="PNBA02000022">
    <property type="protein sequence ID" value="KAG6384809.1"/>
    <property type="molecule type" value="Genomic_DNA"/>
</dbReference>
<comment type="similarity">
    <text evidence="1">Belongs to the ClpA/ClpB family.</text>
</comment>